<keyword evidence="4" id="KW-0521">NADP</keyword>
<dbReference type="InterPro" id="IPR011032">
    <property type="entry name" value="GroES-like_sf"/>
</dbReference>
<comment type="subunit">
    <text evidence="2">Homotetramer.</text>
</comment>
<dbReference type="GO" id="GO:0043880">
    <property type="term" value="F:crotonyl-CoA reductase activity"/>
    <property type="evidence" value="ECO:0007669"/>
    <property type="project" value="InterPro"/>
</dbReference>
<dbReference type="SUPFAM" id="SSF51735">
    <property type="entry name" value="NAD(P)-binding Rossmann-fold domains"/>
    <property type="match status" value="1"/>
</dbReference>
<dbReference type="PANTHER" id="PTHR44154:SF1">
    <property type="entry name" value="QUINONE OXIDOREDUCTASE"/>
    <property type="match status" value="1"/>
</dbReference>
<evidence type="ECO:0000256" key="6">
    <source>
        <dbReference type="ARBA" id="ARBA00022990"/>
    </source>
</evidence>
<evidence type="ECO:0000256" key="5">
    <source>
        <dbReference type="ARBA" id="ARBA00022884"/>
    </source>
</evidence>
<evidence type="ECO:0000256" key="3">
    <source>
        <dbReference type="ARBA" id="ARBA00022490"/>
    </source>
</evidence>
<dbReference type="NCBIfam" id="TIGR01751">
    <property type="entry name" value="crot-CoA-red"/>
    <property type="match status" value="1"/>
</dbReference>
<dbReference type="Gene3D" id="3.40.50.720">
    <property type="entry name" value="NAD(P)-binding Rossmann-like Domain"/>
    <property type="match status" value="1"/>
</dbReference>
<dbReference type="GO" id="GO:0003723">
    <property type="term" value="F:RNA binding"/>
    <property type="evidence" value="ECO:0007669"/>
    <property type="project" value="UniProtKB-KW"/>
</dbReference>
<evidence type="ECO:0000256" key="4">
    <source>
        <dbReference type="ARBA" id="ARBA00022857"/>
    </source>
</evidence>
<keyword evidence="6" id="KW-0007">Acetylation</keyword>
<dbReference type="KEGG" id="tpx:Turpa_4007"/>
<organism evidence="8 9">
    <name type="scientific">Turneriella parva (strain ATCC BAA-1111 / DSM 21527 / NCTC 11395 / H)</name>
    <name type="common">Leptospira parva</name>
    <dbReference type="NCBI Taxonomy" id="869212"/>
    <lineage>
        <taxon>Bacteria</taxon>
        <taxon>Pseudomonadati</taxon>
        <taxon>Spirochaetota</taxon>
        <taxon>Spirochaetia</taxon>
        <taxon>Leptospirales</taxon>
        <taxon>Leptospiraceae</taxon>
        <taxon>Turneriella</taxon>
    </lineage>
</organism>
<evidence type="ECO:0000256" key="1">
    <source>
        <dbReference type="ARBA" id="ARBA00004496"/>
    </source>
</evidence>
<dbReference type="SMART" id="SM00829">
    <property type="entry name" value="PKS_ER"/>
    <property type="match status" value="1"/>
</dbReference>
<dbReference type="Proteomes" id="UP000006048">
    <property type="component" value="Chromosome"/>
</dbReference>
<dbReference type="SUPFAM" id="SSF50129">
    <property type="entry name" value="GroES-like"/>
    <property type="match status" value="1"/>
</dbReference>
<feature type="domain" description="Enoyl reductase (ER)" evidence="7">
    <location>
        <begin position="32"/>
        <end position="403"/>
    </location>
</feature>
<dbReference type="Pfam" id="PF08240">
    <property type="entry name" value="ADH_N"/>
    <property type="match status" value="1"/>
</dbReference>
<dbReference type="PROSITE" id="PS01162">
    <property type="entry name" value="QOR_ZETA_CRYSTAL"/>
    <property type="match status" value="1"/>
</dbReference>
<sequence length="408" mass="45152">MAKELYELNEAIPVGEVPKKMYAMAIRKERYGEPKNAFKKEVIDVPEIGPDDALVLVRAAGINYNNVWASLGIPLDMIDVHVKDQNDHSGVHIGGSDASGIVYKVGANVKNVKVGDEVVVHCGMWDVNNADIKAGKVDPIVHTSNRIWGYEVSYGSFAQFTKVQAHQCLPRPKHLSWEASAAYMLVGATAYRMLMGFAEHTVRKDDVVLIWGGAGGLGSMAIQIVREMGGKPIAVVNDTSKFDFCKSLGAVGVINRKDFNHWGMLPHWKDEAKYAEWIKGARAFGKAIWEIVGKGVNPRIVFEHPGETTIPTSCMVVDRGGMVVICAGTTGYNATVDLRYHWMHQKRLQGSHFANDEQCTAFNNLVLEKRIDPCLSQTFTFEQIGDVHQMMYENKHPHGNMVATVQLG</sequence>
<reference evidence="8 9" key="1">
    <citation type="submission" date="2012-06" db="EMBL/GenBank/DDBJ databases">
        <title>The complete chromosome of genome of Turneriella parva DSM 21527.</title>
        <authorList>
            <consortium name="US DOE Joint Genome Institute (JGI-PGF)"/>
            <person name="Lucas S."/>
            <person name="Han J."/>
            <person name="Lapidus A."/>
            <person name="Bruce D."/>
            <person name="Goodwin L."/>
            <person name="Pitluck S."/>
            <person name="Peters L."/>
            <person name="Kyrpides N."/>
            <person name="Mavromatis K."/>
            <person name="Ivanova N."/>
            <person name="Mikhailova N."/>
            <person name="Chertkov O."/>
            <person name="Detter J.C."/>
            <person name="Tapia R."/>
            <person name="Han C."/>
            <person name="Land M."/>
            <person name="Hauser L."/>
            <person name="Markowitz V."/>
            <person name="Cheng J.-F."/>
            <person name="Hugenholtz P."/>
            <person name="Woyke T."/>
            <person name="Wu D."/>
            <person name="Gronow S."/>
            <person name="Wellnitz S."/>
            <person name="Brambilla E."/>
            <person name="Klenk H.-P."/>
            <person name="Eisen J.A."/>
        </authorList>
    </citation>
    <scope>NUCLEOTIDE SEQUENCE [LARGE SCALE GENOMIC DNA]</scope>
    <source>
        <strain evidence="9">ATCC BAA-1111 / DSM 21527 / NCTC 11395 / H</strain>
    </source>
</reference>
<dbReference type="HOGENOM" id="CLU_026673_5_0_12"/>
<dbReference type="AlphaFoldDB" id="I4BBI4"/>
<evidence type="ECO:0000256" key="2">
    <source>
        <dbReference type="ARBA" id="ARBA00011881"/>
    </source>
</evidence>
<protein>
    <submittedName>
        <fullName evidence="8">Crotonyl-CoA reductase</fullName>
    </submittedName>
</protein>
<dbReference type="InterPro" id="IPR013149">
    <property type="entry name" value="ADH-like_C"/>
</dbReference>
<name>I4BBI4_TURPD</name>
<dbReference type="GO" id="GO:0005737">
    <property type="term" value="C:cytoplasm"/>
    <property type="evidence" value="ECO:0007669"/>
    <property type="project" value="UniProtKB-SubCell"/>
</dbReference>
<dbReference type="RefSeq" id="WP_014805117.1">
    <property type="nucleotide sequence ID" value="NC_018020.1"/>
</dbReference>
<evidence type="ECO:0000313" key="9">
    <source>
        <dbReference type="Proteomes" id="UP000006048"/>
    </source>
</evidence>
<evidence type="ECO:0000259" key="7">
    <source>
        <dbReference type="SMART" id="SM00829"/>
    </source>
</evidence>
<proteinExistence type="predicted"/>
<dbReference type="Pfam" id="PF00107">
    <property type="entry name" value="ADH_zinc_N"/>
    <property type="match status" value="1"/>
</dbReference>
<accession>I4BBI4</accession>
<gene>
    <name evidence="8" type="ordered locus">Turpa_4007</name>
</gene>
<dbReference type="PATRIC" id="fig|869212.3.peg.4042"/>
<comment type="subcellular location">
    <subcellularLocation>
        <location evidence="1">Cytoplasm</location>
    </subcellularLocation>
</comment>
<dbReference type="InterPro" id="IPR013154">
    <property type="entry name" value="ADH-like_N"/>
</dbReference>
<dbReference type="OrthoDB" id="9787435at2"/>
<evidence type="ECO:0000313" key="8">
    <source>
        <dbReference type="EMBL" id="AFM14641.1"/>
    </source>
</evidence>
<dbReference type="InterPro" id="IPR020843">
    <property type="entry name" value="ER"/>
</dbReference>
<dbReference type="InterPro" id="IPR051603">
    <property type="entry name" value="Zinc-ADH_QOR/CCCR"/>
</dbReference>
<dbReference type="PANTHER" id="PTHR44154">
    <property type="entry name" value="QUINONE OXIDOREDUCTASE"/>
    <property type="match status" value="1"/>
</dbReference>
<dbReference type="EMBL" id="CP002959">
    <property type="protein sequence ID" value="AFM14641.1"/>
    <property type="molecule type" value="Genomic_DNA"/>
</dbReference>
<dbReference type="InterPro" id="IPR010085">
    <property type="entry name" value="Crot_CoA_red"/>
</dbReference>
<dbReference type="GO" id="GO:0008270">
    <property type="term" value="F:zinc ion binding"/>
    <property type="evidence" value="ECO:0007669"/>
    <property type="project" value="InterPro"/>
</dbReference>
<dbReference type="Gene3D" id="3.90.180.10">
    <property type="entry name" value="Medium-chain alcohol dehydrogenases, catalytic domain"/>
    <property type="match status" value="1"/>
</dbReference>
<dbReference type="InterPro" id="IPR036291">
    <property type="entry name" value="NAD(P)-bd_dom_sf"/>
</dbReference>
<keyword evidence="9" id="KW-1185">Reference proteome</keyword>
<dbReference type="STRING" id="869212.Turpa_4007"/>
<keyword evidence="3" id="KW-0963">Cytoplasm</keyword>
<dbReference type="InterPro" id="IPR002364">
    <property type="entry name" value="Quin_OxRdtase/zeta-crystal_CS"/>
</dbReference>
<keyword evidence="5" id="KW-0694">RNA-binding</keyword>